<dbReference type="PROSITE" id="PS50111">
    <property type="entry name" value="CHEMOTAXIS_TRANSDUC_2"/>
    <property type="match status" value="1"/>
</dbReference>
<dbReference type="InterPro" id="IPR007892">
    <property type="entry name" value="CHASE4"/>
</dbReference>
<dbReference type="Proteomes" id="UP000310636">
    <property type="component" value="Unassembled WGS sequence"/>
</dbReference>
<dbReference type="AlphaFoldDB" id="A0A4S4BPU3"/>
<keyword evidence="7" id="KW-1133">Transmembrane helix</keyword>
<keyword evidence="3 7" id="KW-0472">Membrane</keyword>
<feature type="domain" description="Methyl-accepting transducer" evidence="8">
    <location>
        <begin position="381"/>
        <end position="617"/>
    </location>
</feature>
<comment type="subcellular location">
    <subcellularLocation>
        <location evidence="1">Cell membrane</location>
    </subcellularLocation>
</comment>
<dbReference type="SMART" id="SM00304">
    <property type="entry name" value="HAMP"/>
    <property type="match status" value="2"/>
</dbReference>
<keyword evidence="7" id="KW-0812">Transmembrane</keyword>
<dbReference type="InterPro" id="IPR004089">
    <property type="entry name" value="MCPsignal_dom"/>
</dbReference>
<evidence type="ECO:0000259" key="8">
    <source>
        <dbReference type="PROSITE" id="PS50111"/>
    </source>
</evidence>
<feature type="transmembrane region" description="Helical" evidence="7">
    <location>
        <begin position="20"/>
        <end position="42"/>
    </location>
</feature>
<dbReference type="Gene3D" id="1.10.287.950">
    <property type="entry name" value="Methyl-accepting chemotaxis protein"/>
    <property type="match status" value="1"/>
</dbReference>
<evidence type="ECO:0000313" key="10">
    <source>
        <dbReference type="EMBL" id="THF76913.1"/>
    </source>
</evidence>
<dbReference type="GO" id="GO:0007165">
    <property type="term" value="P:signal transduction"/>
    <property type="evidence" value="ECO:0007669"/>
    <property type="project" value="UniProtKB-KW"/>
</dbReference>
<evidence type="ECO:0000256" key="5">
    <source>
        <dbReference type="ARBA" id="ARBA00029447"/>
    </source>
</evidence>
<keyword evidence="2" id="KW-1003">Cell membrane</keyword>
<evidence type="ECO:0000256" key="7">
    <source>
        <dbReference type="SAM" id="Phobius"/>
    </source>
</evidence>
<feature type="transmembrane region" description="Helical" evidence="7">
    <location>
        <begin position="286"/>
        <end position="305"/>
    </location>
</feature>
<evidence type="ECO:0000256" key="3">
    <source>
        <dbReference type="ARBA" id="ARBA00023136"/>
    </source>
</evidence>
<comment type="caution">
    <text evidence="10">The sequence shown here is derived from an EMBL/GenBank/DDBJ whole genome shotgun (WGS) entry which is preliminary data.</text>
</comment>
<dbReference type="Pfam" id="PF05228">
    <property type="entry name" value="CHASE4"/>
    <property type="match status" value="1"/>
</dbReference>
<proteinExistence type="inferred from homology"/>
<evidence type="ECO:0000259" key="9">
    <source>
        <dbReference type="PROSITE" id="PS50885"/>
    </source>
</evidence>
<evidence type="ECO:0000313" key="11">
    <source>
        <dbReference type="Proteomes" id="UP000310636"/>
    </source>
</evidence>
<dbReference type="PANTHER" id="PTHR32089">
    <property type="entry name" value="METHYL-ACCEPTING CHEMOTAXIS PROTEIN MCPB"/>
    <property type="match status" value="1"/>
</dbReference>
<keyword evidence="4 6" id="KW-0807">Transducer</keyword>
<sequence length="666" mass="71084">MEKGGVGRMRSQRGLRSLRVQVLILMLIVLMLPLGVLGYYYYSTLSSDLGRIERSHALDVSGSAHMLLDQLGEQLSSSVITNANWEDGRVAFEAMDREWLAENMDVSVGIIPNVDFMADFELDGTVINSVGDIAEFSEKLSDESLLAKVTEQEDVFGMVDTSEGLAIVALSLVTDEERSKPPAGILMFGRLLDEEALSGIGELINGELALRSASGQFLTTDAALLADPGAPLEAGQPKFRSLKREGTGYSEVRSKHEGLSGSQIADAYVLLPAEASTTVRSEMIRLSLVAGIAAIALIVLISYILRRRVIVPLTRFERFLGEVTDGNLQGVLQQGDLARRDEIGSIARSLREMVTQLKGIVAGIRETASVASSTANTLSSEAERAAEGANRIAESIQEVAAGAESQKEGMNRGAEVTRGILDGILMIGERTSSIADTAEAAKQKADSGNGTIVGAIGQMGKIADTVDSSVHEVKLLVDQSADIGKMAEAISQIAARTNILALNANIEASRAGEQGRGFSVVAEEIRKLAQQSDATAADIAVKVEHIRERIEAVMSRIDEGNREVQGGLHLVKEAGEAFEHIRSGISGIGGELKEMAAAGQEIGAQTEELAALVEQTEAISESSADRSQDVAEIADSQFGAVRRVANEMSDLSRRIHELGLAVNRFK</sequence>
<dbReference type="EMBL" id="SSOB01000022">
    <property type="protein sequence ID" value="THF76913.1"/>
    <property type="molecule type" value="Genomic_DNA"/>
</dbReference>
<evidence type="ECO:0000256" key="2">
    <source>
        <dbReference type="ARBA" id="ARBA00022475"/>
    </source>
</evidence>
<evidence type="ECO:0000256" key="6">
    <source>
        <dbReference type="PROSITE-ProRule" id="PRU00284"/>
    </source>
</evidence>
<reference evidence="10 11" key="1">
    <citation type="submission" date="2019-04" db="EMBL/GenBank/DDBJ databases">
        <title>Cohnella sp. nov. isolated from preserved vegetables.</title>
        <authorList>
            <person name="Lin S.-Y."/>
            <person name="Hung M.-H."/>
            <person name="Young C.-C."/>
        </authorList>
    </citation>
    <scope>NUCLEOTIDE SEQUENCE [LARGE SCALE GENOMIC DNA]</scope>
    <source>
        <strain evidence="10 11">CC-MHH1044</strain>
    </source>
</reference>
<organism evidence="10 11">
    <name type="scientific">Cohnella fermenti</name>
    <dbReference type="NCBI Taxonomy" id="2565925"/>
    <lineage>
        <taxon>Bacteria</taxon>
        <taxon>Bacillati</taxon>
        <taxon>Bacillota</taxon>
        <taxon>Bacilli</taxon>
        <taxon>Bacillales</taxon>
        <taxon>Paenibacillaceae</taxon>
        <taxon>Cohnella</taxon>
    </lineage>
</organism>
<name>A0A4S4BPU3_9BACL</name>
<evidence type="ECO:0000256" key="1">
    <source>
        <dbReference type="ARBA" id="ARBA00004236"/>
    </source>
</evidence>
<dbReference type="SMART" id="SM00283">
    <property type="entry name" value="MA"/>
    <property type="match status" value="1"/>
</dbReference>
<dbReference type="PANTHER" id="PTHR32089:SF112">
    <property type="entry name" value="LYSOZYME-LIKE PROTEIN-RELATED"/>
    <property type="match status" value="1"/>
</dbReference>
<accession>A0A4S4BPU3</accession>
<dbReference type="Pfam" id="PF00015">
    <property type="entry name" value="MCPsignal"/>
    <property type="match status" value="1"/>
</dbReference>
<dbReference type="OrthoDB" id="369835at2"/>
<dbReference type="PROSITE" id="PS50885">
    <property type="entry name" value="HAMP"/>
    <property type="match status" value="1"/>
</dbReference>
<gene>
    <name evidence="10" type="ORF">E6C55_17785</name>
</gene>
<dbReference type="InterPro" id="IPR003660">
    <property type="entry name" value="HAMP_dom"/>
</dbReference>
<dbReference type="GO" id="GO:0005886">
    <property type="term" value="C:plasma membrane"/>
    <property type="evidence" value="ECO:0007669"/>
    <property type="project" value="UniProtKB-SubCell"/>
</dbReference>
<keyword evidence="11" id="KW-1185">Reference proteome</keyword>
<evidence type="ECO:0000256" key="4">
    <source>
        <dbReference type="ARBA" id="ARBA00023224"/>
    </source>
</evidence>
<comment type="similarity">
    <text evidence="5">Belongs to the methyl-accepting chemotaxis (MCP) protein family.</text>
</comment>
<protein>
    <submittedName>
        <fullName evidence="10">HAMP domain-containing protein</fullName>
    </submittedName>
</protein>
<dbReference type="SUPFAM" id="SSF58104">
    <property type="entry name" value="Methyl-accepting chemotaxis protein (MCP) signaling domain"/>
    <property type="match status" value="1"/>
</dbReference>
<feature type="domain" description="HAMP" evidence="9">
    <location>
        <begin position="307"/>
        <end position="362"/>
    </location>
</feature>